<evidence type="ECO:0000256" key="1">
    <source>
        <dbReference type="SAM" id="MobiDB-lite"/>
    </source>
</evidence>
<keyword evidence="2" id="KW-0131">Cell cycle</keyword>
<feature type="region of interest" description="Disordered" evidence="1">
    <location>
        <begin position="58"/>
        <end position="78"/>
    </location>
</feature>
<protein>
    <submittedName>
        <fullName evidence="2">Cell division protein FtsZ</fullName>
    </submittedName>
</protein>
<gene>
    <name evidence="2" type="ORF">ACFQEU_11450</name>
</gene>
<evidence type="ECO:0000313" key="2">
    <source>
        <dbReference type="EMBL" id="MFC6754071.1"/>
    </source>
</evidence>
<reference evidence="2 3" key="1">
    <citation type="journal article" date="2019" name="Int. J. Syst. Evol. Microbiol.">
        <title>The Global Catalogue of Microorganisms (GCM) 10K type strain sequencing project: providing services to taxonomists for standard genome sequencing and annotation.</title>
        <authorList>
            <consortium name="The Broad Institute Genomics Platform"/>
            <consortium name="The Broad Institute Genome Sequencing Center for Infectious Disease"/>
            <person name="Wu L."/>
            <person name="Ma J."/>
        </authorList>
    </citation>
    <scope>NUCLEOTIDE SEQUENCE [LARGE SCALE GENOMIC DNA]</scope>
    <source>
        <strain evidence="2 3">CGMCC 1.3239</strain>
    </source>
</reference>
<keyword evidence="2" id="KW-0132">Cell division</keyword>
<name>A0ABD5SCT6_9EURY</name>
<keyword evidence="3" id="KW-1185">Reference proteome</keyword>
<dbReference type="GO" id="GO:0051301">
    <property type="term" value="P:cell division"/>
    <property type="evidence" value="ECO:0007669"/>
    <property type="project" value="UniProtKB-KW"/>
</dbReference>
<evidence type="ECO:0000313" key="3">
    <source>
        <dbReference type="Proteomes" id="UP001596442"/>
    </source>
</evidence>
<sequence>MRVHVIGLGGAGGRIVDRLAADHHGDRFLQGVSAFDTDMASLESLQTLGPDRRYRFGDAAGGDRLDDDLHAGRELGRA</sequence>
<organism evidence="2 3">
    <name type="scientific">Halorubrum tibetense</name>
    <dbReference type="NCBI Taxonomy" id="175631"/>
    <lineage>
        <taxon>Archaea</taxon>
        <taxon>Methanobacteriati</taxon>
        <taxon>Methanobacteriota</taxon>
        <taxon>Stenosarchaea group</taxon>
        <taxon>Halobacteria</taxon>
        <taxon>Halobacteriales</taxon>
        <taxon>Haloferacaceae</taxon>
        <taxon>Halorubrum</taxon>
    </lineage>
</organism>
<feature type="non-terminal residue" evidence="2">
    <location>
        <position position="78"/>
    </location>
</feature>
<proteinExistence type="predicted"/>
<dbReference type="EMBL" id="JBHSWW010000188">
    <property type="protein sequence ID" value="MFC6754071.1"/>
    <property type="molecule type" value="Genomic_DNA"/>
</dbReference>
<dbReference type="InterPro" id="IPR036525">
    <property type="entry name" value="Tubulin/FtsZ_GTPase_sf"/>
</dbReference>
<dbReference type="AlphaFoldDB" id="A0ABD5SCT6"/>
<dbReference type="Proteomes" id="UP001596442">
    <property type="component" value="Unassembled WGS sequence"/>
</dbReference>
<comment type="caution">
    <text evidence="2">The sequence shown here is derived from an EMBL/GenBank/DDBJ whole genome shotgun (WGS) entry which is preliminary data.</text>
</comment>
<dbReference type="Gene3D" id="3.40.50.1440">
    <property type="entry name" value="Tubulin/FtsZ, GTPase domain"/>
    <property type="match status" value="1"/>
</dbReference>
<accession>A0ABD5SCT6</accession>